<evidence type="ECO:0000313" key="2">
    <source>
        <dbReference type="EMBL" id="ETO31577.1"/>
    </source>
</evidence>
<sequence length="210" mass="24470">MVCTFGGYYRNALNLKTALKRMDTVLEVYPECDNEYELKRLLQTSMATQIDAIRERGIEKAQIIQTTVKTLQSTLTQAQEHEKQLEGDLASRNDELQKVSVEFAKASKELEYMRTNDKIYQNFFKVQKKNNNTHTHTKRLHTYTYNLNGRAICSEESAQNVLVSLQNEKEQMNKQVQTLKDENTSLTQQQQSLTKQIESLENENVKLRLR</sequence>
<dbReference type="Proteomes" id="UP000023152">
    <property type="component" value="Unassembled WGS sequence"/>
</dbReference>
<keyword evidence="1" id="KW-0175">Coiled coil</keyword>
<dbReference type="AlphaFoldDB" id="X6P1Z5"/>
<comment type="caution">
    <text evidence="2">The sequence shown here is derived from an EMBL/GenBank/DDBJ whole genome shotgun (WGS) entry which is preliminary data.</text>
</comment>
<proteinExistence type="predicted"/>
<organism evidence="2 3">
    <name type="scientific">Reticulomyxa filosa</name>
    <dbReference type="NCBI Taxonomy" id="46433"/>
    <lineage>
        <taxon>Eukaryota</taxon>
        <taxon>Sar</taxon>
        <taxon>Rhizaria</taxon>
        <taxon>Retaria</taxon>
        <taxon>Foraminifera</taxon>
        <taxon>Monothalamids</taxon>
        <taxon>Reticulomyxidae</taxon>
        <taxon>Reticulomyxa</taxon>
    </lineage>
</organism>
<dbReference type="EMBL" id="ASPP01004833">
    <property type="protein sequence ID" value="ETO31577.1"/>
    <property type="molecule type" value="Genomic_DNA"/>
</dbReference>
<name>X6P1Z5_RETFI</name>
<protein>
    <submittedName>
        <fullName evidence="2">Sarcolemma associated protein</fullName>
    </submittedName>
</protein>
<reference evidence="2 3" key="1">
    <citation type="journal article" date="2013" name="Curr. Biol.">
        <title>The Genome of the Foraminiferan Reticulomyxa filosa.</title>
        <authorList>
            <person name="Glockner G."/>
            <person name="Hulsmann N."/>
            <person name="Schleicher M."/>
            <person name="Noegel A.A."/>
            <person name="Eichinger L."/>
            <person name="Gallinger C."/>
            <person name="Pawlowski J."/>
            <person name="Sierra R."/>
            <person name="Euteneuer U."/>
            <person name="Pillet L."/>
            <person name="Moustafa A."/>
            <person name="Platzer M."/>
            <person name="Groth M."/>
            <person name="Szafranski K."/>
            <person name="Schliwa M."/>
        </authorList>
    </citation>
    <scope>NUCLEOTIDE SEQUENCE [LARGE SCALE GENOMIC DNA]</scope>
</reference>
<gene>
    <name evidence="2" type="ORF">RFI_05542</name>
</gene>
<accession>X6P1Z5</accession>
<evidence type="ECO:0000256" key="1">
    <source>
        <dbReference type="SAM" id="Coils"/>
    </source>
</evidence>
<keyword evidence="3" id="KW-1185">Reference proteome</keyword>
<feature type="coiled-coil region" evidence="1">
    <location>
        <begin position="155"/>
        <end position="210"/>
    </location>
</feature>
<evidence type="ECO:0000313" key="3">
    <source>
        <dbReference type="Proteomes" id="UP000023152"/>
    </source>
</evidence>